<dbReference type="InterPro" id="IPR039307">
    <property type="entry name" value="LORELEI-like"/>
</dbReference>
<feature type="domain" description="GPI-anchored protein LLG1-like" evidence="3">
    <location>
        <begin position="55"/>
        <end position="131"/>
    </location>
</feature>
<reference evidence="4" key="1">
    <citation type="journal article" date="2018" name="Nat. Genet.">
        <title>Extensive intraspecific gene order and gene structural variations between Mo17 and other maize genomes.</title>
        <authorList>
            <person name="Sun S."/>
            <person name="Zhou Y."/>
            <person name="Chen J."/>
            <person name="Shi J."/>
            <person name="Zhao H."/>
            <person name="Zhao H."/>
            <person name="Song W."/>
            <person name="Zhang M."/>
            <person name="Cui Y."/>
            <person name="Dong X."/>
            <person name="Liu H."/>
            <person name="Ma X."/>
            <person name="Jiao Y."/>
            <person name="Wang B."/>
            <person name="Wei X."/>
            <person name="Stein J.C."/>
            <person name="Glaubitz J.C."/>
            <person name="Lu F."/>
            <person name="Yu G."/>
            <person name="Liang C."/>
            <person name="Fengler K."/>
            <person name="Li B."/>
            <person name="Rafalski A."/>
            <person name="Schnable P.S."/>
            <person name="Ware D.H."/>
            <person name="Buckler E.S."/>
            <person name="Lai J."/>
        </authorList>
    </citation>
    <scope>NUCLEOTIDE SEQUENCE [LARGE SCALE GENOMIC DNA]</scope>
    <source>
        <tissue evidence="4">Seedling</tissue>
    </source>
</reference>
<dbReference type="PANTHER" id="PTHR31533:SF2">
    <property type="entry name" value="GPI-ANCHORED PROTEIN LLG1"/>
    <property type="match status" value="1"/>
</dbReference>
<evidence type="ECO:0000259" key="3">
    <source>
        <dbReference type="Pfam" id="PF26578"/>
    </source>
</evidence>
<feature type="chain" id="PRO_5035314239" description="GPI-anchored protein LLG1-like domain-containing protein" evidence="2">
    <location>
        <begin position="25"/>
        <end position="169"/>
    </location>
</feature>
<name>A0A8J8XSL1_MAIZE</name>
<sequence length="169" mass="17826">MAMAAGRGLLALFSVVVVAGLTSAANGPFLSDSVFQPSAGSTGRSLLQAKNSCPVNFEFQNYTIITSKCKGPKFPAGPCCAALKEFACPYYTYLNDESNDCASTMFSYINLYGKYPPGLFSSECKEGKQGLSCADVLERDSATASSGHHAQISLLALITVLSVVVALFH</sequence>
<proteinExistence type="predicted"/>
<dbReference type="EMBL" id="NCVQ01000005">
    <property type="protein sequence ID" value="PWZ28332.1"/>
    <property type="molecule type" value="Genomic_DNA"/>
</dbReference>
<dbReference type="InterPro" id="IPR058888">
    <property type="entry name" value="LLG1-like"/>
</dbReference>
<dbReference type="Pfam" id="PF26578">
    <property type="entry name" value="LLG1"/>
    <property type="match status" value="1"/>
</dbReference>
<keyword evidence="1" id="KW-0472">Membrane</keyword>
<dbReference type="KEGG" id="zma:100282585"/>
<feature type="transmembrane region" description="Helical" evidence="1">
    <location>
        <begin position="150"/>
        <end position="168"/>
    </location>
</feature>
<dbReference type="SMR" id="A0A8J8XSL1"/>
<feature type="signal peptide" evidence="2">
    <location>
        <begin position="1"/>
        <end position="24"/>
    </location>
</feature>
<gene>
    <name evidence="4" type="ORF">Zm00014a_000375</name>
</gene>
<dbReference type="Proteomes" id="UP000251960">
    <property type="component" value="Chromosome 4"/>
</dbReference>
<evidence type="ECO:0000256" key="2">
    <source>
        <dbReference type="SAM" id="SignalP"/>
    </source>
</evidence>
<keyword evidence="2" id="KW-0732">Signal</keyword>
<evidence type="ECO:0000256" key="1">
    <source>
        <dbReference type="SAM" id="Phobius"/>
    </source>
</evidence>
<comment type="caution">
    <text evidence="4">The sequence shown here is derived from an EMBL/GenBank/DDBJ whole genome shotgun (WGS) entry which is preliminary data.</text>
</comment>
<keyword evidence="1" id="KW-0812">Transmembrane</keyword>
<organism evidence="4">
    <name type="scientific">Zea mays</name>
    <name type="common">Maize</name>
    <dbReference type="NCBI Taxonomy" id="4577"/>
    <lineage>
        <taxon>Eukaryota</taxon>
        <taxon>Viridiplantae</taxon>
        <taxon>Streptophyta</taxon>
        <taxon>Embryophyta</taxon>
        <taxon>Tracheophyta</taxon>
        <taxon>Spermatophyta</taxon>
        <taxon>Magnoliopsida</taxon>
        <taxon>Liliopsida</taxon>
        <taxon>Poales</taxon>
        <taxon>Poaceae</taxon>
        <taxon>PACMAD clade</taxon>
        <taxon>Panicoideae</taxon>
        <taxon>Andropogonodae</taxon>
        <taxon>Andropogoneae</taxon>
        <taxon>Tripsacinae</taxon>
        <taxon>Zea</taxon>
    </lineage>
</organism>
<protein>
    <recommendedName>
        <fullName evidence="3">GPI-anchored protein LLG1-like domain-containing protein</fullName>
    </recommendedName>
</protein>
<dbReference type="AlphaFoldDB" id="A0A8J8XSL1"/>
<dbReference type="OrthoDB" id="585255at2759"/>
<evidence type="ECO:0000313" key="4">
    <source>
        <dbReference type="EMBL" id="PWZ28332.1"/>
    </source>
</evidence>
<keyword evidence="1" id="KW-1133">Transmembrane helix</keyword>
<dbReference type="HOGENOM" id="CLU_119747_0_0_1"/>
<dbReference type="PANTHER" id="PTHR31533">
    <property type="entry name" value="GPI-ANCHORED PROTEIN LLG1-RELATED-RELATED"/>
    <property type="match status" value="1"/>
</dbReference>
<accession>A0A8J8XSL1</accession>
<dbReference type="OMA" id="HYPPKEC"/>